<protein>
    <submittedName>
        <fullName evidence="1">Uncharacterized protein</fullName>
    </submittedName>
</protein>
<dbReference type="Proteomes" id="UP000177960">
    <property type="component" value="Unassembled WGS sequence"/>
</dbReference>
<sequence>MLGPETAKLLEEVSAKFEDKNHNEAWRRYWLEKQAREQGEILRCPKCDAFVPIRLDSFDSDGKRTCLLCGIKFFPEEQE</sequence>
<dbReference type="AlphaFoldDB" id="A0A1G1ZJE1"/>
<evidence type="ECO:0000313" key="2">
    <source>
        <dbReference type="Proteomes" id="UP000177960"/>
    </source>
</evidence>
<evidence type="ECO:0000313" key="1">
    <source>
        <dbReference type="EMBL" id="OGY64216.1"/>
    </source>
</evidence>
<gene>
    <name evidence="1" type="ORF">A3B92_03630</name>
</gene>
<dbReference type="EMBL" id="MHJG01000007">
    <property type="protein sequence ID" value="OGY64216.1"/>
    <property type="molecule type" value="Genomic_DNA"/>
</dbReference>
<reference evidence="1 2" key="1">
    <citation type="journal article" date="2016" name="Nat. Commun.">
        <title>Thousands of microbial genomes shed light on interconnected biogeochemical processes in an aquifer system.</title>
        <authorList>
            <person name="Anantharaman K."/>
            <person name="Brown C.T."/>
            <person name="Hug L.A."/>
            <person name="Sharon I."/>
            <person name="Castelle C.J."/>
            <person name="Probst A.J."/>
            <person name="Thomas B.C."/>
            <person name="Singh A."/>
            <person name="Wilkins M.J."/>
            <person name="Karaoz U."/>
            <person name="Brodie E.L."/>
            <person name="Williams K.H."/>
            <person name="Hubbard S.S."/>
            <person name="Banfield J.F."/>
        </authorList>
    </citation>
    <scope>NUCLEOTIDE SEQUENCE [LARGE SCALE GENOMIC DNA]</scope>
</reference>
<organism evidence="1 2">
    <name type="scientific">Candidatus Harrisonbacteria bacterium RIFCSPHIGHO2_02_FULL_42_16</name>
    <dbReference type="NCBI Taxonomy" id="1798404"/>
    <lineage>
        <taxon>Bacteria</taxon>
        <taxon>Candidatus Harrisoniibacteriota</taxon>
    </lineage>
</organism>
<name>A0A1G1ZJE1_9BACT</name>
<proteinExistence type="predicted"/>
<dbReference type="STRING" id="1798404.A3B92_03630"/>
<accession>A0A1G1ZJE1</accession>
<comment type="caution">
    <text evidence="1">The sequence shown here is derived from an EMBL/GenBank/DDBJ whole genome shotgun (WGS) entry which is preliminary data.</text>
</comment>